<evidence type="ECO:0000256" key="2">
    <source>
        <dbReference type="ARBA" id="ARBA00022676"/>
    </source>
</evidence>
<proteinExistence type="inferred from homology"/>
<dbReference type="Pfam" id="PF05637">
    <property type="entry name" value="Glyco_transf_34"/>
    <property type="match status" value="1"/>
</dbReference>
<keyword evidence="4" id="KW-1133">Transmembrane helix</keyword>
<dbReference type="FunFam" id="3.90.550.10:FF:000149">
    <property type="entry name" value="Alpha-1,6-mannosyltransferase subunit"/>
    <property type="match status" value="1"/>
</dbReference>
<feature type="transmembrane region" description="Helical" evidence="4">
    <location>
        <begin position="63"/>
        <end position="79"/>
    </location>
</feature>
<evidence type="ECO:0000256" key="1">
    <source>
        <dbReference type="ARBA" id="ARBA00005664"/>
    </source>
</evidence>
<dbReference type="AlphaFoldDB" id="A0A1L9SA31"/>
<evidence type="ECO:0000256" key="3">
    <source>
        <dbReference type="ARBA" id="ARBA00022679"/>
    </source>
</evidence>
<dbReference type="RefSeq" id="XP_022578545.1">
    <property type="nucleotide sequence ID" value="XM_022726043.1"/>
</dbReference>
<comment type="similarity">
    <text evidence="1">Belongs to the glycosyltransferase 34 family.</text>
</comment>
<keyword evidence="2" id="KW-0328">Glycosyltransferase</keyword>
<dbReference type="Proteomes" id="UP000184188">
    <property type="component" value="Unassembled WGS sequence"/>
</dbReference>
<name>A0A1L9SA31_9EURO</name>
<organism evidence="5 6">
    <name type="scientific">Penicilliopsis zonata CBS 506.65</name>
    <dbReference type="NCBI Taxonomy" id="1073090"/>
    <lineage>
        <taxon>Eukaryota</taxon>
        <taxon>Fungi</taxon>
        <taxon>Dikarya</taxon>
        <taxon>Ascomycota</taxon>
        <taxon>Pezizomycotina</taxon>
        <taxon>Eurotiomycetes</taxon>
        <taxon>Eurotiomycetidae</taxon>
        <taxon>Eurotiales</taxon>
        <taxon>Aspergillaceae</taxon>
        <taxon>Penicilliopsis</taxon>
    </lineage>
</organism>
<dbReference type="GeneID" id="34612507"/>
<dbReference type="EMBL" id="KV878349">
    <property type="protein sequence ID" value="OJJ44035.1"/>
    <property type="molecule type" value="Genomic_DNA"/>
</dbReference>
<accession>A0A1L9SA31</accession>
<dbReference type="InterPro" id="IPR008630">
    <property type="entry name" value="Glyco_trans_34"/>
</dbReference>
<gene>
    <name evidence="5" type="ORF">ASPZODRAFT_154010</name>
</gene>
<dbReference type="GO" id="GO:0000009">
    <property type="term" value="F:alpha-1,6-mannosyltransferase activity"/>
    <property type="evidence" value="ECO:0007669"/>
    <property type="project" value="TreeGrafter"/>
</dbReference>
<evidence type="ECO:0008006" key="7">
    <source>
        <dbReference type="Google" id="ProtNLM"/>
    </source>
</evidence>
<dbReference type="Gene3D" id="3.90.550.10">
    <property type="entry name" value="Spore Coat Polysaccharide Biosynthesis Protein SpsA, Chain A"/>
    <property type="match status" value="1"/>
</dbReference>
<evidence type="ECO:0000256" key="4">
    <source>
        <dbReference type="SAM" id="Phobius"/>
    </source>
</evidence>
<feature type="transmembrane region" description="Helical" evidence="4">
    <location>
        <begin position="30"/>
        <end position="51"/>
    </location>
</feature>
<dbReference type="PANTHER" id="PTHR31306:SF10">
    <property type="entry name" value="ALPHA-1,6-MANNOSYLTRANSFERASE MNN11-RELATED"/>
    <property type="match status" value="1"/>
</dbReference>
<reference evidence="6" key="1">
    <citation type="journal article" date="2017" name="Genome Biol.">
        <title>Comparative genomics reveals high biological diversity and specific adaptations in the industrially and medically important fungal genus Aspergillus.</title>
        <authorList>
            <person name="de Vries R.P."/>
            <person name="Riley R."/>
            <person name="Wiebenga A."/>
            <person name="Aguilar-Osorio G."/>
            <person name="Amillis S."/>
            <person name="Uchima C.A."/>
            <person name="Anderluh G."/>
            <person name="Asadollahi M."/>
            <person name="Askin M."/>
            <person name="Barry K."/>
            <person name="Battaglia E."/>
            <person name="Bayram O."/>
            <person name="Benocci T."/>
            <person name="Braus-Stromeyer S.A."/>
            <person name="Caldana C."/>
            <person name="Canovas D."/>
            <person name="Cerqueira G.C."/>
            <person name="Chen F."/>
            <person name="Chen W."/>
            <person name="Choi C."/>
            <person name="Clum A."/>
            <person name="Dos Santos R.A."/>
            <person name="Damasio A.R."/>
            <person name="Diallinas G."/>
            <person name="Emri T."/>
            <person name="Fekete E."/>
            <person name="Flipphi M."/>
            <person name="Freyberg S."/>
            <person name="Gallo A."/>
            <person name="Gournas C."/>
            <person name="Habgood R."/>
            <person name="Hainaut M."/>
            <person name="Harispe M.L."/>
            <person name="Henrissat B."/>
            <person name="Hilden K.S."/>
            <person name="Hope R."/>
            <person name="Hossain A."/>
            <person name="Karabika E."/>
            <person name="Karaffa L."/>
            <person name="Karanyi Z."/>
            <person name="Krasevec N."/>
            <person name="Kuo A."/>
            <person name="Kusch H."/>
            <person name="LaButti K."/>
            <person name="Lagendijk E.L."/>
            <person name="Lapidus A."/>
            <person name="Levasseur A."/>
            <person name="Lindquist E."/>
            <person name="Lipzen A."/>
            <person name="Logrieco A.F."/>
            <person name="MacCabe A."/>
            <person name="Maekelae M.R."/>
            <person name="Malavazi I."/>
            <person name="Melin P."/>
            <person name="Meyer V."/>
            <person name="Mielnichuk N."/>
            <person name="Miskei M."/>
            <person name="Molnar A.P."/>
            <person name="Mule G."/>
            <person name="Ngan C.Y."/>
            <person name="Orejas M."/>
            <person name="Orosz E."/>
            <person name="Ouedraogo J.P."/>
            <person name="Overkamp K.M."/>
            <person name="Park H.-S."/>
            <person name="Perrone G."/>
            <person name="Piumi F."/>
            <person name="Punt P.J."/>
            <person name="Ram A.F."/>
            <person name="Ramon A."/>
            <person name="Rauscher S."/>
            <person name="Record E."/>
            <person name="Riano-Pachon D.M."/>
            <person name="Robert V."/>
            <person name="Roehrig J."/>
            <person name="Ruller R."/>
            <person name="Salamov A."/>
            <person name="Salih N.S."/>
            <person name="Samson R.A."/>
            <person name="Sandor E."/>
            <person name="Sanguinetti M."/>
            <person name="Schuetze T."/>
            <person name="Sepcic K."/>
            <person name="Shelest E."/>
            <person name="Sherlock G."/>
            <person name="Sophianopoulou V."/>
            <person name="Squina F.M."/>
            <person name="Sun H."/>
            <person name="Susca A."/>
            <person name="Todd R.B."/>
            <person name="Tsang A."/>
            <person name="Unkles S.E."/>
            <person name="van de Wiele N."/>
            <person name="van Rossen-Uffink D."/>
            <person name="Oliveira J.V."/>
            <person name="Vesth T.C."/>
            <person name="Visser J."/>
            <person name="Yu J.-H."/>
            <person name="Zhou M."/>
            <person name="Andersen M.R."/>
            <person name="Archer D.B."/>
            <person name="Baker S.E."/>
            <person name="Benoit I."/>
            <person name="Brakhage A.A."/>
            <person name="Braus G.H."/>
            <person name="Fischer R."/>
            <person name="Frisvad J.C."/>
            <person name="Goldman G.H."/>
            <person name="Houbraken J."/>
            <person name="Oakley B."/>
            <person name="Pocsi I."/>
            <person name="Scazzocchio C."/>
            <person name="Seiboth B."/>
            <person name="vanKuyk P.A."/>
            <person name="Wortman J."/>
            <person name="Dyer P.S."/>
            <person name="Grigoriev I.V."/>
        </authorList>
    </citation>
    <scope>NUCLEOTIDE SEQUENCE [LARGE SCALE GENOMIC DNA]</scope>
    <source>
        <strain evidence="6">CBS 506.65</strain>
    </source>
</reference>
<protein>
    <recommendedName>
        <fullName evidence="7">Alpha-1,6-mannosyltransferase subunit</fullName>
    </recommendedName>
</protein>
<keyword evidence="6" id="KW-1185">Reference proteome</keyword>
<sequence length="324" mass="36742">MQFAVPPRKSYHTPPYARSSRVSLQRRKQLKVVAIAGLGLLALFFLISRIFSSSSSDLDDVSIATSGVVIVTVLDHALYSENYLHKIIQNREDYARRHGYTNFIANVSDYESALDGAPRSWAMVPALRHAMASHSHSKYFFHLGPHALIMNPSISLESHVLDSKRIESLMMKDVSVVPPDSIIKTFSHLKSNDVDVIFTQDKQDISPDSFIIKQGEFARFFLDVWFDPLYRKYNFAKAEIHALDHIVQWHPTILARLALVPQRILNAYSRDSPQVAVDGAYTEGDFVIQLSGCASDAMQSCEKEIEPYYATWTKKFRNEQSLLS</sequence>
<dbReference type="VEuPathDB" id="FungiDB:ASPZODRAFT_154010"/>
<dbReference type="GO" id="GO:0006487">
    <property type="term" value="P:protein N-linked glycosylation"/>
    <property type="evidence" value="ECO:0007669"/>
    <property type="project" value="TreeGrafter"/>
</dbReference>
<keyword evidence="4" id="KW-0812">Transmembrane</keyword>
<dbReference type="PANTHER" id="PTHR31306">
    <property type="entry name" value="ALPHA-1,6-MANNOSYLTRANSFERASE MNN11-RELATED"/>
    <property type="match status" value="1"/>
</dbReference>
<dbReference type="OrthoDB" id="205108at2759"/>
<dbReference type="GO" id="GO:0000136">
    <property type="term" value="C:mannan polymerase complex"/>
    <property type="evidence" value="ECO:0007669"/>
    <property type="project" value="TreeGrafter"/>
</dbReference>
<evidence type="ECO:0000313" key="5">
    <source>
        <dbReference type="EMBL" id="OJJ44035.1"/>
    </source>
</evidence>
<keyword evidence="4" id="KW-0472">Membrane</keyword>
<keyword evidence="3" id="KW-0808">Transferase</keyword>
<dbReference type="STRING" id="1073090.A0A1L9SA31"/>
<evidence type="ECO:0000313" key="6">
    <source>
        <dbReference type="Proteomes" id="UP000184188"/>
    </source>
</evidence>
<dbReference type="InterPro" id="IPR029044">
    <property type="entry name" value="Nucleotide-diphossugar_trans"/>
</dbReference>